<feature type="repeat" description="WD" evidence="3">
    <location>
        <begin position="472"/>
        <end position="512"/>
    </location>
</feature>
<feature type="repeat" description="WD" evidence="3">
    <location>
        <begin position="354"/>
        <end position="388"/>
    </location>
</feature>
<organism evidence="5 6">
    <name type="scientific">Platanthera zijinensis</name>
    <dbReference type="NCBI Taxonomy" id="2320716"/>
    <lineage>
        <taxon>Eukaryota</taxon>
        <taxon>Viridiplantae</taxon>
        <taxon>Streptophyta</taxon>
        <taxon>Embryophyta</taxon>
        <taxon>Tracheophyta</taxon>
        <taxon>Spermatophyta</taxon>
        <taxon>Magnoliopsida</taxon>
        <taxon>Liliopsida</taxon>
        <taxon>Asparagales</taxon>
        <taxon>Orchidaceae</taxon>
        <taxon>Orchidoideae</taxon>
        <taxon>Orchideae</taxon>
        <taxon>Orchidinae</taxon>
        <taxon>Platanthera</taxon>
    </lineage>
</organism>
<evidence type="ECO:0000256" key="4">
    <source>
        <dbReference type="SAM" id="MobiDB-lite"/>
    </source>
</evidence>
<dbReference type="InterPro" id="IPR001680">
    <property type="entry name" value="WD40_rpt"/>
</dbReference>
<dbReference type="FunFam" id="2.130.10.10:FF:000329">
    <property type="entry name" value="WD repeat-containing protein 44"/>
    <property type="match status" value="1"/>
</dbReference>
<accession>A0AAP0C0S1</accession>
<dbReference type="SUPFAM" id="SSF50978">
    <property type="entry name" value="WD40 repeat-like"/>
    <property type="match status" value="1"/>
</dbReference>
<evidence type="ECO:0000313" key="5">
    <source>
        <dbReference type="EMBL" id="KAK8957117.1"/>
    </source>
</evidence>
<evidence type="ECO:0000256" key="3">
    <source>
        <dbReference type="PROSITE-ProRule" id="PRU00221"/>
    </source>
</evidence>
<reference evidence="5 6" key="1">
    <citation type="journal article" date="2022" name="Nat. Plants">
        <title>Genomes of leafy and leafless Platanthera orchids illuminate the evolution of mycoheterotrophy.</title>
        <authorList>
            <person name="Li M.H."/>
            <person name="Liu K.W."/>
            <person name="Li Z."/>
            <person name="Lu H.C."/>
            <person name="Ye Q.L."/>
            <person name="Zhang D."/>
            <person name="Wang J.Y."/>
            <person name="Li Y.F."/>
            <person name="Zhong Z.M."/>
            <person name="Liu X."/>
            <person name="Yu X."/>
            <person name="Liu D.K."/>
            <person name="Tu X.D."/>
            <person name="Liu B."/>
            <person name="Hao Y."/>
            <person name="Liao X.Y."/>
            <person name="Jiang Y.T."/>
            <person name="Sun W.H."/>
            <person name="Chen J."/>
            <person name="Chen Y.Q."/>
            <person name="Ai Y."/>
            <person name="Zhai J.W."/>
            <person name="Wu S.S."/>
            <person name="Zhou Z."/>
            <person name="Hsiao Y.Y."/>
            <person name="Wu W.L."/>
            <person name="Chen Y.Y."/>
            <person name="Lin Y.F."/>
            <person name="Hsu J.L."/>
            <person name="Li C.Y."/>
            <person name="Wang Z.W."/>
            <person name="Zhao X."/>
            <person name="Zhong W.Y."/>
            <person name="Ma X.K."/>
            <person name="Ma L."/>
            <person name="Huang J."/>
            <person name="Chen G.Z."/>
            <person name="Huang M.Z."/>
            <person name="Huang L."/>
            <person name="Peng D.H."/>
            <person name="Luo Y.B."/>
            <person name="Zou S.Q."/>
            <person name="Chen S.P."/>
            <person name="Lan S."/>
            <person name="Tsai W.C."/>
            <person name="Van de Peer Y."/>
            <person name="Liu Z.J."/>
        </authorList>
    </citation>
    <scope>NUCLEOTIDE SEQUENCE [LARGE SCALE GENOMIC DNA]</scope>
    <source>
        <strain evidence="5">Lor287</strain>
    </source>
</reference>
<feature type="compositionally biased region" description="Basic and acidic residues" evidence="4">
    <location>
        <begin position="297"/>
        <end position="310"/>
    </location>
</feature>
<dbReference type="InterPro" id="IPR015943">
    <property type="entry name" value="WD40/YVTN_repeat-like_dom_sf"/>
</dbReference>
<evidence type="ECO:0000313" key="6">
    <source>
        <dbReference type="Proteomes" id="UP001418222"/>
    </source>
</evidence>
<name>A0AAP0C0S1_9ASPA</name>
<evidence type="ECO:0008006" key="7">
    <source>
        <dbReference type="Google" id="ProtNLM"/>
    </source>
</evidence>
<evidence type="ECO:0000256" key="1">
    <source>
        <dbReference type="ARBA" id="ARBA00022574"/>
    </source>
</evidence>
<dbReference type="SMART" id="SM00320">
    <property type="entry name" value="WD40"/>
    <property type="match status" value="6"/>
</dbReference>
<gene>
    <name evidence="5" type="ORF">KSP39_PZI000025</name>
</gene>
<dbReference type="PANTHER" id="PTHR14221">
    <property type="entry name" value="WD REPEAT DOMAIN 44"/>
    <property type="match status" value="1"/>
</dbReference>
<keyword evidence="2" id="KW-0677">Repeat</keyword>
<feature type="region of interest" description="Disordered" evidence="4">
    <location>
        <begin position="290"/>
        <end position="334"/>
    </location>
</feature>
<dbReference type="SUPFAM" id="SSF117289">
    <property type="entry name" value="Nucleoporin domain"/>
    <property type="match status" value="1"/>
</dbReference>
<keyword evidence="6" id="KW-1185">Reference proteome</keyword>
<sequence length="815" mass="89749">MRSSPAEEEEFYESLDRILSSSCSSTSASDDESDHYHGHRFPPLPLAAAAAAAYEVWITEPAPVEERRSRLLQMMGLTGDASLSRGKSPVATVSLGGADGCGRRIVDGEEVSLPVSYTAVYRLMDPFSSSALFARSRSDGTIEPGTVHRQLCLAPSFGSLTENRPPVVRRSIASDGACGWGVEDGVDDPRCTIRNLDTGREFVVKEFREDGMWEKLREIGTGRQLTMEEFEMCAGRSPIVQELMRRQNIDSGIAIAASGGDGQYAGAGVESRLKKRGSWLKNIKTMAGNVIHHREKRSSDERDSSSDKGRRSSSATDDSQDGFPHHLHGAERIRVRQNGKSFKELSGLYSTQEIQAHSGSVWCIKASLDGCHLATAGEDCIIHVWKVSDSDHKGCLAMEGTIWENGNANGYMGSVSNETPDTEFALPCLEASHCEKKRRSHKISSGRNSLTSDSMIVPGHFFALEEKPLFSFRGHLDDVLDLCWSKSQYLLSSSMDKTVRLWHMSSISCLKIFSHSDYVTCIQFNPVDDRYFISGSLDEKIRIWSIPERRVVDWSDLHEMITAACYTPDGQGALVGSHKGNCLLYDTSDNKLHQKTQIDLQNKKKKSNHKKITGFQFVPGSNFEVLITSADSRIRVVDGIDLIHKLKGFRNTSSQISASATTNGKHIVCASEDSHVYIWKHNADSQSSRRSKSSISITQSYEHFPCPGVTAAIPWPSARNIMPGAENQNCRGCLESPGQPILDSNPNLFSDRASVTWPEEKLLVSSAQNTPRRGTDVKNGGIHLLGDSAWGMVIVTAGRGGQIKTFQNFGFPVRT</sequence>
<comment type="caution">
    <text evidence="5">The sequence shown here is derived from an EMBL/GenBank/DDBJ whole genome shotgun (WGS) entry which is preliminary data.</text>
</comment>
<proteinExistence type="predicted"/>
<dbReference type="Proteomes" id="UP001418222">
    <property type="component" value="Unassembled WGS sequence"/>
</dbReference>
<dbReference type="PANTHER" id="PTHR14221:SF67">
    <property type="entry name" value="WD REPEAT-CONTAINING PROTEIN 44-LIKE"/>
    <property type="match status" value="1"/>
</dbReference>
<dbReference type="PROSITE" id="PS50082">
    <property type="entry name" value="WD_REPEATS_2"/>
    <property type="match status" value="3"/>
</dbReference>
<protein>
    <recommendedName>
        <fullName evidence="7">WD repeat-containing protein 44</fullName>
    </recommendedName>
</protein>
<dbReference type="Gene3D" id="2.130.10.10">
    <property type="entry name" value="YVTN repeat-like/Quinoprotein amine dehydrogenase"/>
    <property type="match status" value="2"/>
</dbReference>
<dbReference type="PROSITE" id="PS50294">
    <property type="entry name" value="WD_REPEATS_REGION"/>
    <property type="match status" value="3"/>
</dbReference>
<evidence type="ECO:0000256" key="2">
    <source>
        <dbReference type="ARBA" id="ARBA00022737"/>
    </source>
</evidence>
<dbReference type="EMBL" id="JBBWWQ010000001">
    <property type="protein sequence ID" value="KAK8957117.1"/>
    <property type="molecule type" value="Genomic_DNA"/>
</dbReference>
<dbReference type="AlphaFoldDB" id="A0AAP0C0S1"/>
<feature type="repeat" description="WD" evidence="3">
    <location>
        <begin position="512"/>
        <end position="546"/>
    </location>
</feature>
<dbReference type="InterPro" id="IPR040324">
    <property type="entry name" value="WDR44/Dgr2"/>
</dbReference>
<dbReference type="InterPro" id="IPR036322">
    <property type="entry name" value="WD40_repeat_dom_sf"/>
</dbReference>
<dbReference type="Pfam" id="PF00400">
    <property type="entry name" value="WD40"/>
    <property type="match status" value="4"/>
</dbReference>
<keyword evidence="1 3" id="KW-0853">WD repeat</keyword>